<evidence type="ECO:0000313" key="2">
    <source>
        <dbReference type="EMBL" id="MCL7749374.1"/>
    </source>
</evidence>
<dbReference type="Pfam" id="PF05239">
    <property type="entry name" value="PRC"/>
    <property type="match status" value="2"/>
</dbReference>
<name>A0A9X2CW54_9BACI</name>
<evidence type="ECO:0000313" key="3">
    <source>
        <dbReference type="Proteomes" id="UP001139150"/>
    </source>
</evidence>
<protein>
    <submittedName>
        <fullName evidence="2">PRC-barrel domain-containing protein</fullName>
    </submittedName>
</protein>
<feature type="domain" description="PRC-barrel" evidence="1">
    <location>
        <begin position="6"/>
        <end position="76"/>
    </location>
</feature>
<evidence type="ECO:0000259" key="1">
    <source>
        <dbReference type="Pfam" id="PF05239"/>
    </source>
</evidence>
<proteinExistence type="predicted"/>
<dbReference type="Proteomes" id="UP001139150">
    <property type="component" value="Unassembled WGS sequence"/>
</dbReference>
<dbReference type="InterPro" id="IPR027275">
    <property type="entry name" value="PRC-brl_dom"/>
</dbReference>
<comment type="caution">
    <text evidence="2">The sequence shown here is derived from an EMBL/GenBank/DDBJ whole genome shotgun (WGS) entry which is preliminary data.</text>
</comment>
<dbReference type="Gene3D" id="3.90.50.10">
    <property type="entry name" value="Photosynthetic Reaction Center, subunit H, domain 2"/>
    <property type="match status" value="2"/>
</dbReference>
<sequence length="255" mass="28612">MYLKSNNLTTFTLITKDGDLGSIDDIYFDPLHFSIRYIIFETRRWFSGGKVLLNPAAIANINMEERIINLNVTKEQIKNSPKPNKHSPISFAFENNLSTYYGWNESGKDYGISSLNGGDLSGTPITGIGVEMKDGVPLASKNKVLSTKLRSLKTLKGFDAYAQNDKVGVVSDLIVDYKTRTINLLEIEMGGLLSKQFAPLSTSWITEINWDEGKVFMNKEKIDMDEHSHGRSLFTENELRFHVEAGQPPSSECCK</sequence>
<dbReference type="AlphaFoldDB" id="A0A9X2CW54"/>
<dbReference type="EMBL" id="JAKRYL010000028">
    <property type="protein sequence ID" value="MCL7749374.1"/>
    <property type="molecule type" value="Genomic_DNA"/>
</dbReference>
<accession>A0A9X2CW54</accession>
<dbReference type="SUPFAM" id="SSF50346">
    <property type="entry name" value="PRC-barrel domain"/>
    <property type="match status" value="2"/>
</dbReference>
<dbReference type="GO" id="GO:0019684">
    <property type="term" value="P:photosynthesis, light reaction"/>
    <property type="evidence" value="ECO:0007669"/>
    <property type="project" value="InterPro"/>
</dbReference>
<dbReference type="RefSeq" id="WP_250098235.1">
    <property type="nucleotide sequence ID" value="NZ_JAKRYL010000028.1"/>
</dbReference>
<keyword evidence="3" id="KW-1185">Reference proteome</keyword>
<dbReference type="InterPro" id="IPR014747">
    <property type="entry name" value="Bac_photo_RC_H_C"/>
</dbReference>
<feature type="domain" description="PRC-barrel" evidence="1">
    <location>
        <begin position="152"/>
        <end position="207"/>
    </location>
</feature>
<organism evidence="2 3">
    <name type="scientific">Halalkalibacter alkaliphilus</name>
    <dbReference type="NCBI Taxonomy" id="2917993"/>
    <lineage>
        <taxon>Bacteria</taxon>
        <taxon>Bacillati</taxon>
        <taxon>Bacillota</taxon>
        <taxon>Bacilli</taxon>
        <taxon>Bacillales</taxon>
        <taxon>Bacillaceae</taxon>
        <taxon>Halalkalibacter</taxon>
    </lineage>
</organism>
<dbReference type="InterPro" id="IPR011033">
    <property type="entry name" value="PRC_barrel-like_sf"/>
</dbReference>
<reference evidence="2" key="1">
    <citation type="submission" date="2022-02" db="EMBL/GenBank/DDBJ databases">
        <title>Halalkalibacter sp. nov. isolated from Lonar Lake, India.</title>
        <authorList>
            <person name="Joshi A."/>
            <person name="Thite S."/>
            <person name="Lodha T."/>
        </authorList>
    </citation>
    <scope>NUCLEOTIDE SEQUENCE</scope>
    <source>
        <strain evidence="2">MEB205</strain>
    </source>
</reference>
<gene>
    <name evidence="2" type="ORF">MF646_19840</name>
</gene>
<dbReference type="GO" id="GO:0030077">
    <property type="term" value="C:plasma membrane light-harvesting complex"/>
    <property type="evidence" value="ECO:0007669"/>
    <property type="project" value="InterPro"/>
</dbReference>